<keyword evidence="2" id="KW-0677">Repeat</keyword>
<keyword evidence="5" id="KW-0862">Zinc</keyword>
<dbReference type="PIRSF" id="PIRSF004692">
    <property type="entry name" value="KdsD_KpsF"/>
    <property type="match status" value="1"/>
</dbReference>
<dbReference type="PROSITE" id="PS51371">
    <property type="entry name" value="CBS"/>
    <property type="match status" value="1"/>
</dbReference>
<dbReference type="EMBL" id="CP017111">
    <property type="protein sequence ID" value="AOO63905.1"/>
    <property type="molecule type" value="Genomic_DNA"/>
</dbReference>
<dbReference type="Gene3D" id="3.10.580.10">
    <property type="entry name" value="CBS-domain"/>
    <property type="match status" value="1"/>
</dbReference>
<dbReference type="PANTHER" id="PTHR42745:SF1">
    <property type="entry name" value="ARABINOSE 5-PHOSPHATE ISOMERASE KDSD"/>
    <property type="match status" value="1"/>
</dbReference>
<dbReference type="InterPro" id="IPR046348">
    <property type="entry name" value="SIS_dom_sf"/>
</dbReference>
<dbReference type="GO" id="GO:0019146">
    <property type="term" value="F:arabinose-5-phosphate isomerase activity"/>
    <property type="evidence" value="ECO:0007669"/>
    <property type="project" value="UniProtKB-EC"/>
</dbReference>
<keyword evidence="11" id="KW-1185">Reference proteome</keyword>
<feature type="site" description="Catalytically relevant" evidence="6">
    <location>
        <position position="51"/>
    </location>
</feature>
<evidence type="ECO:0000313" key="11">
    <source>
        <dbReference type="Proteomes" id="UP000094609"/>
    </source>
</evidence>
<proteinExistence type="inferred from homology"/>
<dbReference type="GO" id="GO:0005975">
    <property type="term" value="P:carbohydrate metabolic process"/>
    <property type="evidence" value="ECO:0007669"/>
    <property type="project" value="InterPro"/>
</dbReference>
<evidence type="ECO:0000256" key="2">
    <source>
        <dbReference type="ARBA" id="ARBA00022737"/>
    </source>
</evidence>
<dbReference type="RefSeq" id="WP_069476909.1">
    <property type="nucleotide sequence ID" value="NZ_CP017111.1"/>
</dbReference>
<reference evidence="11" key="1">
    <citation type="submission" date="2016-08" db="EMBL/GenBank/DDBJ databases">
        <title>Complete genome sequence of the organohalide-respiring Epsilonproteobacterium Sulfurospirillum halorespirans.</title>
        <authorList>
            <person name="Goris T."/>
            <person name="Zimmermann J."/>
            <person name="Schenz B."/>
            <person name="Lemos M."/>
            <person name="Hackermueller J."/>
            <person name="Diekert G."/>
        </authorList>
    </citation>
    <scope>NUCLEOTIDE SEQUENCE [LARGE SCALE GENOMIC DNA]</scope>
    <source>
        <strain>DSM 13726</strain>
        <strain evidence="11">PCE-M2</strain>
    </source>
</reference>
<dbReference type="FunFam" id="3.40.50.10490:FF:000011">
    <property type="entry name" value="Arabinose 5-phosphate isomerase"/>
    <property type="match status" value="1"/>
</dbReference>
<dbReference type="Pfam" id="PF00571">
    <property type="entry name" value="CBS"/>
    <property type="match status" value="1"/>
</dbReference>
<dbReference type="GO" id="GO:1901135">
    <property type="term" value="P:carbohydrate derivative metabolic process"/>
    <property type="evidence" value="ECO:0007669"/>
    <property type="project" value="InterPro"/>
</dbReference>
<evidence type="ECO:0000259" key="8">
    <source>
        <dbReference type="PROSITE" id="PS51371"/>
    </source>
</evidence>
<protein>
    <submittedName>
        <fullName evidence="10">Arabinose 5-phosphate isomerase</fullName>
        <ecNumber evidence="10">5.3.1.13</ecNumber>
    </submittedName>
</protein>
<dbReference type="PROSITE" id="PS51464">
    <property type="entry name" value="SIS"/>
    <property type="match status" value="1"/>
</dbReference>
<dbReference type="Gene3D" id="3.40.50.10490">
    <property type="entry name" value="Glucose-6-phosphate isomerase like protein, domain 1"/>
    <property type="match status" value="1"/>
</dbReference>
<evidence type="ECO:0000259" key="9">
    <source>
        <dbReference type="PROSITE" id="PS51464"/>
    </source>
</evidence>
<evidence type="ECO:0000256" key="5">
    <source>
        <dbReference type="PIRSR" id="PIRSR004692-2"/>
    </source>
</evidence>
<dbReference type="InterPro" id="IPR046342">
    <property type="entry name" value="CBS_dom_sf"/>
</dbReference>
<feature type="site" description="Catalytically relevant" evidence="6">
    <location>
        <position position="144"/>
    </location>
</feature>
<feature type="domain" description="CBS" evidence="8">
    <location>
        <begin position="202"/>
        <end position="260"/>
    </location>
</feature>
<feature type="site" description="Catalytically relevant" evidence="6">
    <location>
        <position position="185"/>
    </location>
</feature>
<dbReference type="InterPro" id="IPR035474">
    <property type="entry name" value="SIS_Kpsf"/>
</dbReference>
<dbReference type="CDD" id="cd05014">
    <property type="entry name" value="SIS_Kpsf"/>
    <property type="match status" value="1"/>
</dbReference>
<dbReference type="CDD" id="cd04604">
    <property type="entry name" value="CBS_pair_SIS_assoc"/>
    <property type="match status" value="1"/>
</dbReference>
<evidence type="ECO:0000256" key="3">
    <source>
        <dbReference type="ARBA" id="ARBA00023122"/>
    </source>
</evidence>
<dbReference type="PATRIC" id="fig|1193502.14.peg.110"/>
<evidence type="ECO:0000256" key="1">
    <source>
        <dbReference type="ARBA" id="ARBA00008165"/>
    </source>
</evidence>
<dbReference type="SMART" id="SM00116">
    <property type="entry name" value="CBS"/>
    <property type="match status" value="1"/>
</dbReference>
<dbReference type="InterPro" id="IPR004800">
    <property type="entry name" value="KdsD/KpsF-type"/>
</dbReference>
<dbReference type="NCBIfam" id="TIGR00393">
    <property type="entry name" value="kpsF"/>
    <property type="match status" value="1"/>
</dbReference>
<dbReference type="GO" id="GO:0046872">
    <property type="term" value="F:metal ion binding"/>
    <property type="evidence" value="ECO:0007669"/>
    <property type="project" value="UniProtKB-KW"/>
</dbReference>
<dbReference type="KEGG" id="shal:SHALO_0107"/>
<keyword evidence="10" id="KW-0413">Isomerase</keyword>
<dbReference type="InterPro" id="IPR000644">
    <property type="entry name" value="CBS_dom"/>
</dbReference>
<comment type="similarity">
    <text evidence="1 4">Belongs to the SIS family. GutQ/KpsF subfamily.</text>
</comment>
<dbReference type="STRING" id="1193502.SHALO_0107"/>
<dbReference type="SUPFAM" id="SSF53697">
    <property type="entry name" value="SIS domain"/>
    <property type="match status" value="1"/>
</dbReference>
<dbReference type="GO" id="GO:0097367">
    <property type="term" value="F:carbohydrate derivative binding"/>
    <property type="evidence" value="ECO:0007669"/>
    <property type="project" value="InterPro"/>
</dbReference>
<feature type="binding site" evidence="5">
    <location>
        <position position="74"/>
    </location>
    <ligand>
        <name>Zn(2+)</name>
        <dbReference type="ChEBI" id="CHEBI:29105"/>
    </ligand>
</feature>
<dbReference type="InterPro" id="IPR050986">
    <property type="entry name" value="GutQ/KpsF_isomerases"/>
</dbReference>
<gene>
    <name evidence="10" type="ORF">SHALO_0107</name>
</gene>
<organism evidence="10 11">
    <name type="scientific">Sulfurospirillum halorespirans DSM 13726</name>
    <dbReference type="NCBI Taxonomy" id="1193502"/>
    <lineage>
        <taxon>Bacteria</taxon>
        <taxon>Pseudomonadati</taxon>
        <taxon>Campylobacterota</taxon>
        <taxon>Epsilonproteobacteria</taxon>
        <taxon>Campylobacterales</taxon>
        <taxon>Sulfurospirillaceae</taxon>
        <taxon>Sulfurospirillum</taxon>
    </lineage>
</organism>
<dbReference type="AlphaFoldDB" id="A0A1D7TFY1"/>
<feature type="domain" description="SIS" evidence="9">
    <location>
        <begin position="33"/>
        <end position="176"/>
    </location>
</feature>
<dbReference type="Pfam" id="PF01380">
    <property type="entry name" value="SIS"/>
    <property type="match status" value="1"/>
</dbReference>
<name>A0A1D7TFY1_9BACT</name>
<sequence>MQDFKAIAKEVLELEAKELLSAAQMIGTEMSEATNLIANIKGKLIVTGVGKSGLIGAKIAATLASTGTSSFFLHPTEAMHGDLGMVGKDDAVLAISYSGESEELIKILPHIKRFEIPLIGMARSCDSSLGRYSDIFIPLHIEKEACPLDAAPTCSTTLTLALGDALAVCLMKKKNFQKEDFASFHPGGSLGKRLFVKVKDLMLSDELPIAHETTRLKDAIITMSEGRLGNVLITDKDNKLLAILSDGDLRRALMRDDFSMDATAYEYASKNPKKLDDETLLASDALAFIEKHKIQLLAITDKIGTLRGVLHIHHLVEAGIK</sequence>
<evidence type="ECO:0000256" key="6">
    <source>
        <dbReference type="PIRSR" id="PIRSR004692-3"/>
    </source>
</evidence>
<dbReference type="PANTHER" id="PTHR42745">
    <property type="match status" value="1"/>
</dbReference>
<keyword evidence="5" id="KW-0479">Metal-binding</keyword>
<evidence type="ECO:0000256" key="7">
    <source>
        <dbReference type="PROSITE-ProRule" id="PRU00703"/>
    </source>
</evidence>
<dbReference type="Proteomes" id="UP000094609">
    <property type="component" value="Chromosome"/>
</dbReference>
<accession>A0A1D7TFY1</accession>
<keyword evidence="3 7" id="KW-0129">CBS domain</keyword>
<dbReference type="EC" id="5.3.1.13" evidence="10"/>
<feature type="site" description="Catalytically relevant" evidence="6">
    <location>
        <position position="103"/>
    </location>
</feature>
<evidence type="ECO:0000313" key="10">
    <source>
        <dbReference type="EMBL" id="AOO63905.1"/>
    </source>
</evidence>
<evidence type="ECO:0000256" key="4">
    <source>
        <dbReference type="PIRNR" id="PIRNR004692"/>
    </source>
</evidence>
<dbReference type="InterPro" id="IPR001347">
    <property type="entry name" value="SIS_dom"/>
</dbReference>